<dbReference type="PANTHER" id="PTHR37984:SF15">
    <property type="entry name" value="INTEGRASE CATALYTIC DOMAIN-CONTAINING PROTEIN"/>
    <property type="match status" value="1"/>
</dbReference>
<dbReference type="AlphaFoldDB" id="A0A4Y2EUA1"/>
<name>A0A4Y2EUA1_ARAVE</name>
<comment type="caution">
    <text evidence="4">The sequence shown here is derived from an EMBL/GenBank/DDBJ whole genome shotgun (WGS) entry which is preliminary data.</text>
</comment>
<dbReference type="EC" id="2.7.7.49" evidence="1"/>
<feature type="domain" description="Integrase catalytic" evidence="3">
    <location>
        <begin position="483"/>
        <end position="642"/>
    </location>
</feature>
<protein>
    <recommendedName>
        <fullName evidence="1">RNA-directed DNA polymerase</fullName>
        <ecNumber evidence="1">2.7.7.49</ecNumber>
    </recommendedName>
</protein>
<evidence type="ECO:0000256" key="2">
    <source>
        <dbReference type="SAM" id="MobiDB-lite"/>
    </source>
</evidence>
<dbReference type="EMBL" id="BGPR01093600">
    <property type="protein sequence ID" value="GBM31586.1"/>
    <property type="molecule type" value="Genomic_DNA"/>
</dbReference>
<organism evidence="4 5">
    <name type="scientific">Araneus ventricosus</name>
    <name type="common">Orbweaver spider</name>
    <name type="synonym">Epeira ventricosa</name>
    <dbReference type="NCBI Taxonomy" id="182803"/>
    <lineage>
        <taxon>Eukaryota</taxon>
        <taxon>Metazoa</taxon>
        <taxon>Ecdysozoa</taxon>
        <taxon>Arthropoda</taxon>
        <taxon>Chelicerata</taxon>
        <taxon>Arachnida</taxon>
        <taxon>Araneae</taxon>
        <taxon>Araneomorphae</taxon>
        <taxon>Entelegynae</taxon>
        <taxon>Araneoidea</taxon>
        <taxon>Araneidae</taxon>
        <taxon>Araneus</taxon>
    </lineage>
</organism>
<dbReference type="GO" id="GO:0015074">
    <property type="term" value="P:DNA integration"/>
    <property type="evidence" value="ECO:0007669"/>
    <property type="project" value="InterPro"/>
</dbReference>
<dbReference type="PANTHER" id="PTHR37984">
    <property type="entry name" value="PROTEIN CBG26694"/>
    <property type="match status" value="1"/>
</dbReference>
<dbReference type="Gene3D" id="1.10.340.70">
    <property type="match status" value="1"/>
</dbReference>
<dbReference type="Gene3D" id="3.30.420.10">
    <property type="entry name" value="Ribonuclease H-like superfamily/Ribonuclease H"/>
    <property type="match status" value="2"/>
</dbReference>
<evidence type="ECO:0000313" key="4">
    <source>
        <dbReference type="EMBL" id="GBM31586.1"/>
    </source>
</evidence>
<evidence type="ECO:0000313" key="5">
    <source>
        <dbReference type="Proteomes" id="UP000499080"/>
    </source>
</evidence>
<dbReference type="Proteomes" id="UP000499080">
    <property type="component" value="Unassembled WGS sequence"/>
</dbReference>
<dbReference type="SUPFAM" id="SSF47353">
    <property type="entry name" value="Retrovirus capsid dimerization domain-like"/>
    <property type="match status" value="1"/>
</dbReference>
<reference evidence="4 5" key="1">
    <citation type="journal article" date="2019" name="Sci. Rep.">
        <title>Orb-weaving spider Araneus ventricosus genome elucidates the spidroin gene catalogue.</title>
        <authorList>
            <person name="Kono N."/>
            <person name="Nakamura H."/>
            <person name="Ohtoshi R."/>
            <person name="Moran D.A.P."/>
            <person name="Shinohara A."/>
            <person name="Yoshida Y."/>
            <person name="Fujiwara M."/>
            <person name="Mori M."/>
            <person name="Tomita M."/>
            <person name="Arakawa K."/>
        </authorList>
    </citation>
    <scope>NUCLEOTIDE SEQUENCE [LARGE SCALE GENOMIC DNA]</scope>
</reference>
<evidence type="ECO:0000256" key="1">
    <source>
        <dbReference type="ARBA" id="ARBA00012493"/>
    </source>
</evidence>
<dbReference type="InterPro" id="IPR012337">
    <property type="entry name" value="RNaseH-like_sf"/>
</dbReference>
<dbReference type="OrthoDB" id="6435711at2759"/>
<proteinExistence type="predicted"/>
<evidence type="ECO:0000259" key="3">
    <source>
        <dbReference type="PROSITE" id="PS50994"/>
    </source>
</evidence>
<dbReference type="InterPro" id="IPR041588">
    <property type="entry name" value="Integrase_H2C2"/>
</dbReference>
<dbReference type="FunFam" id="1.10.340.70:FF:000001">
    <property type="entry name" value="Retrovirus-related Pol polyprotein from transposon gypsy-like Protein"/>
    <property type="match status" value="1"/>
</dbReference>
<gene>
    <name evidence="4" type="primary">POL_422</name>
    <name evidence="4" type="ORF">AVEN_212527_1</name>
</gene>
<sequence>MYLALFERQARTAGIEETEWVPQLISLLPLDLAQIIIKEPEENMQDYLNVKEVWLDRFKMKPETFRLKFTQHQKKTGALWRELVFELRNYLDGWLDGLEVRDFEILKNLMISDQIKRRVAGEVKENFLDEWGKLVDPLVLAGKIDEYESVRSSRKLHTVRMPERKPLEKVKLPSPRKEYKSKFVGKSEHQFWKNPTPKGNWINENFERRKPAACYICHSTEHLRPNCPQLRKDKDTGASLDLVSPNHINSEDLTGETVWIKQPLDKNFTCLSLAKIELQSPVFGKIITKAAVIDTSLDNGIYLLGNRSAQLIEEQRKTPNLNAVVTRSQKLKNETEASAVIKSPPQRPSQTVQDENPPIIVVEELVPFPLPQAEGDTNRLLIVDSQAFASEQRNCTGLKPCWEKERQGKGEFVKKGDLLFQKNKDHFGNANLQLVIPTGLRNEILALCHESTSAHLGVTKTKDRILRHYFCPNCVKDTENYVRSCDPCQRIGKAREKGKVPLKLVPIITEIFSKINIDALGPLPISAKNNRYLLTAICISSKYPEGIAVADINSVSVIDALLEVFSRISERFGIQVTHSSVHHPQSNPVERFHRTLKRLLKVLCLQSGEDWEKTLPATLLALRTVTHESTGFSPAELVHGTNLRTPEVLLYEHWVNPQESESSVTEYVFELINRMRRCQDLAVERMTKVQVKRKAWYDKNAVRRKFQVGDQVFVIATSKPNKMAVQWTGPGVIESQHSDTNYIVKMANKNDKTQIYHVNLLKPYHQRPEKINLLISERKETPEAESDELGIPYPISDPNVYDFEEIIRDSDLEERLSFS</sequence>
<feature type="region of interest" description="Disordered" evidence="2">
    <location>
        <begin position="335"/>
        <end position="354"/>
    </location>
</feature>
<dbReference type="SUPFAM" id="SSF53098">
    <property type="entry name" value="Ribonuclease H-like"/>
    <property type="match status" value="1"/>
</dbReference>
<accession>A0A4Y2EUA1</accession>
<dbReference type="PROSITE" id="PS50994">
    <property type="entry name" value="INTEGRASE"/>
    <property type="match status" value="1"/>
</dbReference>
<dbReference type="InterPro" id="IPR036397">
    <property type="entry name" value="RNaseH_sf"/>
</dbReference>
<dbReference type="GO" id="GO:0003964">
    <property type="term" value="F:RNA-directed DNA polymerase activity"/>
    <property type="evidence" value="ECO:0007669"/>
    <property type="project" value="UniProtKB-EC"/>
</dbReference>
<keyword evidence="5" id="KW-1185">Reference proteome</keyword>
<dbReference type="Pfam" id="PF17921">
    <property type="entry name" value="Integrase_H2C2"/>
    <property type="match status" value="1"/>
</dbReference>
<dbReference type="InterPro" id="IPR050951">
    <property type="entry name" value="Retrovirus_Pol_polyprotein"/>
</dbReference>
<dbReference type="GO" id="GO:0003676">
    <property type="term" value="F:nucleic acid binding"/>
    <property type="evidence" value="ECO:0007669"/>
    <property type="project" value="InterPro"/>
</dbReference>
<dbReference type="InterPro" id="IPR001584">
    <property type="entry name" value="Integrase_cat-core"/>
</dbReference>